<evidence type="ECO:0000256" key="1">
    <source>
        <dbReference type="SAM" id="MobiDB-lite"/>
    </source>
</evidence>
<proteinExistence type="predicted"/>
<evidence type="ECO:0000313" key="2">
    <source>
        <dbReference type="EMBL" id="CEL06976.1"/>
    </source>
</evidence>
<dbReference type="OrthoDB" id="5418867at2759"/>
<name>A0A0U5G5G2_ASPCI</name>
<sequence length="125" mass="13703">MPMIWSPEANVKLLVGMLAQLKDQSVKLDYKKLAEHMGPECTTRSITNQFTKLKKQAAEAAEGMARADDADGQAQSEARAGAPVRAGRKRKRGSVSGKGATARKKKKVQAKFNKEDEEIADEEED</sequence>
<feature type="compositionally biased region" description="Acidic residues" evidence="1">
    <location>
        <begin position="115"/>
        <end position="125"/>
    </location>
</feature>
<organism evidence="2 3">
    <name type="scientific">Aspergillus calidoustus</name>
    <dbReference type="NCBI Taxonomy" id="454130"/>
    <lineage>
        <taxon>Eukaryota</taxon>
        <taxon>Fungi</taxon>
        <taxon>Dikarya</taxon>
        <taxon>Ascomycota</taxon>
        <taxon>Pezizomycotina</taxon>
        <taxon>Eurotiomycetes</taxon>
        <taxon>Eurotiomycetidae</taxon>
        <taxon>Eurotiales</taxon>
        <taxon>Aspergillaceae</taxon>
        <taxon>Aspergillus</taxon>
        <taxon>Aspergillus subgen. Nidulantes</taxon>
    </lineage>
</organism>
<dbReference type="Proteomes" id="UP000054771">
    <property type="component" value="Unassembled WGS sequence"/>
</dbReference>
<keyword evidence="3" id="KW-1185">Reference proteome</keyword>
<feature type="region of interest" description="Disordered" evidence="1">
    <location>
        <begin position="58"/>
        <end position="125"/>
    </location>
</feature>
<accession>A0A0U5G5G2</accession>
<dbReference type="AlphaFoldDB" id="A0A0U5G5G2"/>
<gene>
    <name evidence="2" type="ORF">ASPCAL10143</name>
</gene>
<dbReference type="EMBL" id="CDMC01000008">
    <property type="protein sequence ID" value="CEL06976.1"/>
    <property type="molecule type" value="Genomic_DNA"/>
</dbReference>
<reference evidence="3" key="1">
    <citation type="journal article" date="2016" name="Genome Announc.">
        <title>Draft genome sequences of fungus Aspergillus calidoustus.</title>
        <authorList>
            <person name="Horn F."/>
            <person name="Linde J."/>
            <person name="Mattern D.J."/>
            <person name="Walther G."/>
            <person name="Guthke R."/>
            <person name="Scherlach K."/>
            <person name="Martin K."/>
            <person name="Brakhage A.A."/>
            <person name="Petzke L."/>
            <person name="Valiante V."/>
        </authorList>
    </citation>
    <scope>NUCLEOTIDE SEQUENCE [LARGE SCALE GENOMIC DNA]</scope>
    <source>
        <strain evidence="3">SF006504</strain>
    </source>
</reference>
<dbReference type="OMA" id="MQWTSEA"/>
<evidence type="ECO:0008006" key="4">
    <source>
        <dbReference type="Google" id="ProtNLM"/>
    </source>
</evidence>
<evidence type="ECO:0000313" key="3">
    <source>
        <dbReference type="Proteomes" id="UP000054771"/>
    </source>
</evidence>
<dbReference type="STRING" id="454130.A0A0U5G5G2"/>
<protein>
    <recommendedName>
        <fullName evidence="4">AT hook motif protein</fullName>
    </recommendedName>
</protein>